<feature type="compositionally biased region" description="Basic residues" evidence="1">
    <location>
        <begin position="233"/>
        <end position="247"/>
    </location>
</feature>
<reference evidence="2 3" key="1">
    <citation type="journal article" date="2021" name="Commun. Biol.">
        <title>The genome of Shorea leprosula (Dipterocarpaceae) highlights the ecological relevance of drought in aseasonal tropical rainforests.</title>
        <authorList>
            <person name="Ng K.K.S."/>
            <person name="Kobayashi M.J."/>
            <person name="Fawcett J.A."/>
            <person name="Hatakeyama M."/>
            <person name="Paape T."/>
            <person name="Ng C.H."/>
            <person name="Ang C.C."/>
            <person name="Tnah L.H."/>
            <person name="Lee C.T."/>
            <person name="Nishiyama T."/>
            <person name="Sese J."/>
            <person name="O'Brien M.J."/>
            <person name="Copetti D."/>
            <person name="Mohd Noor M.I."/>
            <person name="Ong R.C."/>
            <person name="Putra M."/>
            <person name="Sireger I.Z."/>
            <person name="Indrioko S."/>
            <person name="Kosugi Y."/>
            <person name="Izuno A."/>
            <person name="Isagi Y."/>
            <person name="Lee S.L."/>
            <person name="Shimizu K.K."/>
        </authorList>
    </citation>
    <scope>NUCLEOTIDE SEQUENCE [LARGE SCALE GENOMIC DNA]</scope>
    <source>
        <strain evidence="2">214</strain>
    </source>
</reference>
<name>A0AAV5MWR3_9ROSI</name>
<feature type="region of interest" description="Disordered" evidence="1">
    <location>
        <begin position="216"/>
        <end position="253"/>
    </location>
</feature>
<dbReference type="Proteomes" id="UP001054252">
    <property type="component" value="Unassembled WGS sequence"/>
</dbReference>
<evidence type="ECO:0008006" key="4">
    <source>
        <dbReference type="Google" id="ProtNLM"/>
    </source>
</evidence>
<dbReference type="EMBL" id="BPVZ01001121">
    <property type="protein sequence ID" value="GKV53161.1"/>
    <property type="molecule type" value="Genomic_DNA"/>
</dbReference>
<sequence>GCKTKSHNFNESRFEDILWKRIVARRGLVESKFVDDFGPRIWEKIVANVHGSKRSWDVIGIPCKHVVTVINATKQKVNDYVAKCYKKEAFLASYQFEVPTIEGMSQWKKTGMPLIQPPLTRKMPGRPKKKRVLEEWEASNAPANTEEQVPNSATIQQPVQQPIQQPTPIQQPVQQLTPVQQLALVEQPSKRVKLPIIRSLSSKVAQTPLLDGTLSSEATLVPSERDTQTLIQHPKKNAKTPAKRQKQKTSFPE</sequence>
<evidence type="ECO:0000313" key="2">
    <source>
        <dbReference type="EMBL" id="GKV53161.1"/>
    </source>
</evidence>
<organism evidence="2 3">
    <name type="scientific">Rubroshorea leprosula</name>
    <dbReference type="NCBI Taxonomy" id="152421"/>
    <lineage>
        <taxon>Eukaryota</taxon>
        <taxon>Viridiplantae</taxon>
        <taxon>Streptophyta</taxon>
        <taxon>Embryophyta</taxon>
        <taxon>Tracheophyta</taxon>
        <taxon>Spermatophyta</taxon>
        <taxon>Magnoliopsida</taxon>
        <taxon>eudicotyledons</taxon>
        <taxon>Gunneridae</taxon>
        <taxon>Pentapetalae</taxon>
        <taxon>rosids</taxon>
        <taxon>malvids</taxon>
        <taxon>Malvales</taxon>
        <taxon>Dipterocarpaceae</taxon>
        <taxon>Rubroshorea</taxon>
    </lineage>
</organism>
<evidence type="ECO:0000256" key="1">
    <source>
        <dbReference type="SAM" id="MobiDB-lite"/>
    </source>
</evidence>
<gene>
    <name evidence="2" type="ORF">SLEP1_g59699</name>
</gene>
<protein>
    <recommendedName>
        <fullName evidence="4">Transposase</fullName>
    </recommendedName>
</protein>
<feature type="non-terminal residue" evidence="2">
    <location>
        <position position="1"/>
    </location>
</feature>
<evidence type="ECO:0000313" key="3">
    <source>
        <dbReference type="Proteomes" id="UP001054252"/>
    </source>
</evidence>
<accession>A0AAV5MWR3</accession>
<dbReference type="AlphaFoldDB" id="A0AAV5MWR3"/>
<proteinExistence type="predicted"/>
<comment type="caution">
    <text evidence="2">The sequence shown here is derived from an EMBL/GenBank/DDBJ whole genome shotgun (WGS) entry which is preliminary data.</text>
</comment>
<keyword evidence="3" id="KW-1185">Reference proteome</keyword>